<dbReference type="PROSITE" id="PS50994">
    <property type="entry name" value="INTEGRASE"/>
    <property type="match status" value="1"/>
</dbReference>
<evidence type="ECO:0000256" key="1">
    <source>
        <dbReference type="ARBA" id="ARBA00022723"/>
    </source>
</evidence>
<dbReference type="InterPro" id="IPR008042">
    <property type="entry name" value="Retrotrans_Pao"/>
</dbReference>
<dbReference type="SUPFAM" id="SSF53098">
    <property type="entry name" value="Ribonuclease H-like"/>
    <property type="match status" value="1"/>
</dbReference>
<feature type="compositionally biased region" description="Pro residues" evidence="5">
    <location>
        <begin position="105"/>
        <end position="114"/>
    </location>
</feature>
<feature type="region of interest" description="Disordered" evidence="5">
    <location>
        <begin position="66"/>
        <end position="139"/>
    </location>
</feature>
<evidence type="ECO:0000313" key="8">
    <source>
        <dbReference type="EnsemblMetazoa" id="AALFPA23_008486.P11459"/>
    </source>
</evidence>
<dbReference type="PANTHER" id="PTHR47331:SF1">
    <property type="entry name" value="GAG-LIKE PROTEIN"/>
    <property type="match status" value="1"/>
</dbReference>
<dbReference type="InterPro" id="IPR036397">
    <property type="entry name" value="RNaseH_sf"/>
</dbReference>
<feature type="region of interest" description="Disordered" evidence="5">
    <location>
        <begin position="330"/>
        <end position="354"/>
    </location>
</feature>
<dbReference type="InterPro" id="IPR000477">
    <property type="entry name" value="RT_dom"/>
</dbReference>
<dbReference type="InterPro" id="IPR043502">
    <property type="entry name" value="DNA/RNA_pol_sf"/>
</dbReference>
<dbReference type="InterPro" id="IPR043128">
    <property type="entry name" value="Rev_trsase/Diguanyl_cyclase"/>
</dbReference>
<feature type="region of interest" description="Disordered" evidence="5">
    <location>
        <begin position="653"/>
        <end position="686"/>
    </location>
</feature>
<dbReference type="EnsemblMetazoa" id="AALFPA23_008486.R11462">
    <property type="protein sequence ID" value="AALFPA23_008486.P11462"/>
    <property type="gene ID" value="AALFPA23_008486"/>
</dbReference>
<dbReference type="PANTHER" id="PTHR47331">
    <property type="entry name" value="PHD-TYPE DOMAIN-CONTAINING PROTEIN"/>
    <property type="match status" value="1"/>
</dbReference>
<dbReference type="InterPro" id="IPR013083">
    <property type="entry name" value="Znf_RING/FYVE/PHD"/>
</dbReference>
<evidence type="ECO:0008006" key="10">
    <source>
        <dbReference type="Google" id="ProtNLM"/>
    </source>
</evidence>
<dbReference type="RefSeq" id="XP_062707269.1">
    <property type="nucleotide sequence ID" value="XM_062851285.1"/>
</dbReference>
<evidence type="ECO:0000256" key="2">
    <source>
        <dbReference type="ARBA" id="ARBA00022771"/>
    </source>
</evidence>
<dbReference type="Gene3D" id="3.30.40.10">
    <property type="entry name" value="Zinc/RING finger domain, C3HC4 (zinc finger)"/>
    <property type="match status" value="1"/>
</dbReference>
<evidence type="ECO:0000313" key="9">
    <source>
        <dbReference type="Proteomes" id="UP000069940"/>
    </source>
</evidence>
<dbReference type="EnsemblMetazoa" id="AALFPA23_008486.R11463">
    <property type="protein sequence ID" value="AALFPA23_008486.P11463"/>
    <property type="gene ID" value="AALFPA23_008486"/>
</dbReference>
<dbReference type="Pfam" id="PF00628">
    <property type="entry name" value="PHD"/>
    <property type="match status" value="1"/>
</dbReference>
<reference evidence="9" key="1">
    <citation type="journal article" date="2015" name="Proc. Natl. Acad. Sci. U.S.A.">
        <title>Genome sequence of the Asian Tiger mosquito, Aedes albopictus, reveals insights into its biology, genetics, and evolution.</title>
        <authorList>
            <person name="Chen X.G."/>
            <person name="Jiang X."/>
            <person name="Gu J."/>
            <person name="Xu M."/>
            <person name="Wu Y."/>
            <person name="Deng Y."/>
            <person name="Zhang C."/>
            <person name="Bonizzoni M."/>
            <person name="Dermauw W."/>
            <person name="Vontas J."/>
            <person name="Armbruster P."/>
            <person name="Huang X."/>
            <person name="Yang Y."/>
            <person name="Zhang H."/>
            <person name="He W."/>
            <person name="Peng H."/>
            <person name="Liu Y."/>
            <person name="Wu K."/>
            <person name="Chen J."/>
            <person name="Lirakis M."/>
            <person name="Topalis P."/>
            <person name="Van Leeuwen T."/>
            <person name="Hall A.B."/>
            <person name="Jiang X."/>
            <person name="Thorpe C."/>
            <person name="Mueller R.L."/>
            <person name="Sun C."/>
            <person name="Waterhouse R.M."/>
            <person name="Yan G."/>
            <person name="Tu Z.J."/>
            <person name="Fang X."/>
            <person name="James A.A."/>
        </authorList>
    </citation>
    <scope>NUCLEOTIDE SEQUENCE [LARGE SCALE GENOMIC DNA]</scope>
    <source>
        <strain evidence="9">Foshan</strain>
    </source>
</reference>
<dbReference type="Pfam" id="PF03564">
    <property type="entry name" value="DUF1759"/>
    <property type="match status" value="1"/>
</dbReference>
<dbReference type="Pfam" id="PF18701">
    <property type="entry name" value="DUF5641"/>
    <property type="match status" value="1"/>
</dbReference>
<dbReference type="SUPFAM" id="SSF57903">
    <property type="entry name" value="FYVE/PHD zinc finger"/>
    <property type="match status" value="1"/>
</dbReference>
<dbReference type="Proteomes" id="UP000069940">
    <property type="component" value="Unassembled WGS sequence"/>
</dbReference>
<feature type="compositionally biased region" description="Polar residues" evidence="5">
    <location>
        <begin position="73"/>
        <end position="82"/>
    </location>
</feature>
<organism evidence="8 9">
    <name type="scientific">Aedes albopictus</name>
    <name type="common">Asian tiger mosquito</name>
    <name type="synonym">Stegomyia albopicta</name>
    <dbReference type="NCBI Taxonomy" id="7160"/>
    <lineage>
        <taxon>Eukaryota</taxon>
        <taxon>Metazoa</taxon>
        <taxon>Ecdysozoa</taxon>
        <taxon>Arthropoda</taxon>
        <taxon>Hexapoda</taxon>
        <taxon>Insecta</taxon>
        <taxon>Pterygota</taxon>
        <taxon>Neoptera</taxon>
        <taxon>Endopterygota</taxon>
        <taxon>Diptera</taxon>
        <taxon>Nematocera</taxon>
        <taxon>Culicoidea</taxon>
        <taxon>Culicidae</taxon>
        <taxon>Culicinae</taxon>
        <taxon>Aedini</taxon>
        <taxon>Aedes</taxon>
        <taxon>Stegomyia</taxon>
    </lineage>
</organism>
<dbReference type="Gene3D" id="3.10.10.10">
    <property type="entry name" value="HIV Type 1 Reverse Transcriptase, subunit A, domain 1"/>
    <property type="match status" value="1"/>
</dbReference>
<protein>
    <recommendedName>
        <fullName evidence="10">Pro-Pol polyprotein</fullName>
    </recommendedName>
</protein>
<evidence type="ECO:0000256" key="4">
    <source>
        <dbReference type="PROSITE-ProRule" id="PRU00146"/>
    </source>
</evidence>
<dbReference type="InterPro" id="IPR019786">
    <property type="entry name" value="Zinc_finger_PHD-type_CS"/>
</dbReference>
<feature type="compositionally biased region" description="Low complexity" evidence="5">
    <location>
        <begin position="659"/>
        <end position="678"/>
    </location>
</feature>
<dbReference type="Gene3D" id="3.30.420.10">
    <property type="entry name" value="Ribonuclease H-like superfamily/Ribonuclease H"/>
    <property type="match status" value="1"/>
</dbReference>
<accession>A0ABM1YEP0</accession>
<evidence type="ECO:0000259" key="7">
    <source>
        <dbReference type="PROSITE" id="PS50994"/>
    </source>
</evidence>
<dbReference type="InterPro" id="IPR019787">
    <property type="entry name" value="Znf_PHD-finger"/>
</dbReference>
<dbReference type="InterPro" id="IPR012337">
    <property type="entry name" value="RNaseH-like_sf"/>
</dbReference>
<keyword evidence="3" id="KW-0862">Zinc</keyword>
<keyword evidence="9" id="KW-1185">Reference proteome</keyword>
<dbReference type="InterPro" id="IPR001584">
    <property type="entry name" value="Integrase_cat-core"/>
</dbReference>
<dbReference type="EnsemblMetazoa" id="AALFPA23_008486.R11458">
    <property type="protein sequence ID" value="AALFPA23_008486.P11458"/>
    <property type="gene ID" value="AALFPA23_008486"/>
</dbReference>
<dbReference type="Gene3D" id="3.30.70.270">
    <property type="match status" value="1"/>
</dbReference>
<evidence type="ECO:0000256" key="3">
    <source>
        <dbReference type="ARBA" id="ARBA00022833"/>
    </source>
</evidence>
<dbReference type="InterPro" id="IPR005312">
    <property type="entry name" value="DUF1759"/>
</dbReference>
<feature type="domain" description="PHD-type" evidence="6">
    <location>
        <begin position="17"/>
        <end position="65"/>
    </location>
</feature>
<dbReference type="SMART" id="SM00249">
    <property type="entry name" value="PHD"/>
    <property type="match status" value="1"/>
</dbReference>
<evidence type="ECO:0000256" key="5">
    <source>
        <dbReference type="SAM" id="MobiDB-lite"/>
    </source>
</evidence>
<dbReference type="PROSITE" id="PS01359">
    <property type="entry name" value="ZF_PHD_1"/>
    <property type="match status" value="1"/>
</dbReference>
<dbReference type="InterPro" id="IPR011011">
    <property type="entry name" value="Znf_FYVE_PHD"/>
</dbReference>
<keyword evidence="2 4" id="KW-0863">Zinc-finger</keyword>
<reference evidence="8" key="2">
    <citation type="submission" date="2025-05" db="UniProtKB">
        <authorList>
            <consortium name="EnsemblMetazoa"/>
        </authorList>
    </citation>
    <scope>IDENTIFICATION</scope>
    <source>
        <strain evidence="8">Foshan</strain>
    </source>
</reference>
<dbReference type="InterPro" id="IPR040676">
    <property type="entry name" value="DUF5641"/>
</dbReference>
<feature type="domain" description="Integrase catalytic" evidence="7">
    <location>
        <begin position="1697"/>
        <end position="1883"/>
    </location>
</feature>
<dbReference type="CDD" id="cd01644">
    <property type="entry name" value="RT_pepA17"/>
    <property type="match status" value="1"/>
</dbReference>
<dbReference type="RefSeq" id="XP_062707270.1">
    <property type="nucleotide sequence ID" value="XM_062851286.1"/>
</dbReference>
<dbReference type="Pfam" id="PF00078">
    <property type="entry name" value="RVT_1"/>
    <property type="match status" value="1"/>
</dbReference>
<dbReference type="RefSeq" id="XP_062707271.1">
    <property type="nucleotide sequence ID" value="XM_062851287.1"/>
</dbReference>
<name>A0ABM1YEP0_AEDAL</name>
<keyword evidence="1" id="KW-0479">Metal-binding</keyword>
<dbReference type="RefSeq" id="XP_062707268.1">
    <property type="nucleotide sequence ID" value="XM_062851284.1"/>
</dbReference>
<sequence>MPRRSRRRNRAPEESIQQTCLLCNLPDSSEMVSCDKCAQWFHFECVGVNANVANRSWSCPGCSPATDPAPRLPQSSTPSASDSGEPHIQATLSPPPAMPITVPSVPHPRTPTPRPRSTLMQNPPPPTPLPRTPIPRTTSVSVAEVPEVRIVDQELPDEVNIVERLPADLRLQFLEQQEAIEQRYLLRRFQLLLDMPTNENSANSQGPRGNVPASQVRDLPPVCHSSPVGVNQLPPPPTPMNRNVSPFVPISHPDRFDDPSVIPALLNVRLDASTIPLRQVNQQPNFPASRPPQSVLRPVASSFVPPPNRSRFNEFSQANGHQRNRTSAFAPFESDSHPATYNPSAFHDDPTTAGGTALLNRSQLAARHAVPKELPVFTGEPEEWPLFYASFENTTHLCGFTAEENMVRLRKCLQGKALEAVKCQLLHPSNLDQVIATLKMLFGRPEIIVHSLLQKINGLPAPKAERLGTLVDFALAVRNMVATVKACELEEHLCNLTLLHSLCERLPPMIRLNWATHRQSLRSVTLSEFSDWLYKLAEAASTVTMPQFSNIVDNKPRRGRKEDGFLNAHTETAQKPKQLDISSGCLVCQGSCATIDKCKRFLSFSLSARWDALREHKLCRGCLTTHRGPCKSAKVCGKSGCQYKHHRLLHNDAKSKPETSSSGSQSHAKQHQQAAATGSQEVESCNTHRGGSKSVLFQYIPIVLYNNGIELHTHAFLDSGSSLTLMEESLAKQLDLNGEKSPLCLRWTADTCRYEKDATIVSLNISGIHDGSSLHTLREVYTVKELKLPTQSLPTEELMDKYSHLKGLPIEPYSNVQPKLLIGVSNARVMHVLDDREGKLDEPVAVKTRLGWTVYGTYTSVKDSVPRLLPHSFHVCSHFHGTDDSLHEAVKNYFALDSLGISAPQNQLLSKEDERALAMLREVTTFQDGRYQTGLLWKYDDVRLPSNRSMALRRHRCLTKRMEREPQLAETLRAKMKDYEQKGYIRKLTLEESRMIGDRTWYLPIFPVFNPNKPGKIRIVFDAAASFGSVSLNSVLMKGPDQLNALPPVLYKFRERLIGLGGDVAEMFHQIRMRPEDEHSQRILWCASDNSTEPCDYVMQVVTFGATCSPSTALYVLNENASRFENQFPVAVDAICHRHYVDDMLTSVDTEEEAIQLANDVRYIHHQGGFHMRNWVSNSSAVLEALGENPKSEKSMEMNAELAMEKVLGMWWNTTSDAFSYKLCTERNQELLSGAKHPTKRDVLRTLMAVYDPLGLIAHYLMYLKVLLQEIWRAKTGWDDPIEEKHLEKWMTWLRILPELESVKIPRCYFRHEAGIDKATVELHTFVDASESGFAAVSYFRFEVDGYVECALIGSKTRVAPLKFVSIPRLELQAAVIGTRLARNIAEGHSIKIDRRYFWTDARDVMCWLQSDHRRYSQFVAFRVGEILEATHITEWRWLGTKHNVADDGTKWKFRPDLKPTSRWFTGPPFLWKPKSEWPSSNLNCDETTNELRANYLYHIEGKVQTVLQAENYSTWQRLLRVTAFVHRFIENIKRKQKKESMILGPLTQDELFAAESFQFRQTQADVYGEQLAAISSAKRLKKTDSLFKLNPFLDNHGVMRIHSRLGECDFVDESERNPIVLPRDHPTTRLIVANVHQRYQHQCHETCVNEVRREFYIPRVRRVCEQVRRSCQQCKISSARPEPPAMGSLPKARVAAFVRPFSYVGVDFFGPFLALIGRRHEKRWGVIVTCLSTRAIHLELAPSLNTSSCIMALRNCFARRGTPVEIRSDRGTNFVGADKELKAAVMALDQNKLMTEFNSPTTSWVFNPPASPHMGGCWERLIQSVKKVLAAIKPQRVPTEEVLRSYLIQVENIVNSRPLTHVPVDNCSSPALTPNHFLVGSSNGSKPLVPYVDCPIAVQQSWKGSEAMANRFWHRWVTEYLPTVTRRTKWFYPVKPIAVSDVVVIADPDLPRNHWPKGRVVSVKTSSDGQVRSAVVQTAYGFYNRPATKLAVLDVGANESEPDQGPTTGGDCCVHFTCSAAPDCNTHCSLTSRS</sequence>
<dbReference type="PROSITE" id="PS50016">
    <property type="entry name" value="ZF_PHD_2"/>
    <property type="match status" value="1"/>
</dbReference>
<evidence type="ECO:0000259" key="6">
    <source>
        <dbReference type="PROSITE" id="PS50016"/>
    </source>
</evidence>
<dbReference type="GeneID" id="115257358"/>
<feature type="compositionally biased region" description="Pro residues" evidence="5">
    <location>
        <begin position="122"/>
        <end position="133"/>
    </location>
</feature>
<dbReference type="InterPro" id="IPR001965">
    <property type="entry name" value="Znf_PHD"/>
</dbReference>
<dbReference type="Gene3D" id="1.10.340.70">
    <property type="match status" value="1"/>
</dbReference>
<proteinExistence type="predicted"/>
<dbReference type="EnsemblMetazoa" id="AALFPA23_008486.R11459">
    <property type="protein sequence ID" value="AALFPA23_008486.P11459"/>
    <property type="gene ID" value="AALFPA23_008486"/>
</dbReference>
<dbReference type="Pfam" id="PF05380">
    <property type="entry name" value="Peptidase_A17"/>
    <property type="match status" value="1"/>
</dbReference>
<dbReference type="SUPFAM" id="SSF56672">
    <property type="entry name" value="DNA/RNA polymerases"/>
    <property type="match status" value="1"/>
</dbReference>